<evidence type="ECO:0000256" key="1">
    <source>
        <dbReference type="ARBA" id="ARBA00004123"/>
    </source>
</evidence>
<comment type="similarity">
    <text evidence="2">Belongs to the HMGA family.</text>
</comment>
<dbReference type="PROSITE" id="PS00354">
    <property type="entry name" value="HMGI_Y"/>
    <property type="match status" value="1"/>
</dbReference>
<keyword evidence="3" id="KW-0597">Phosphoprotein</keyword>
<dbReference type="PRINTS" id="PR00929">
    <property type="entry name" value="ATHOOK"/>
</dbReference>
<dbReference type="GO" id="GO:0000785">
    <property type="term" value="C:chromatin"/>
    <property type="evidence" value="ECO:0007669"/>
    <property type="project" value="InterPro"/>
</dbReference>
<dbReference type="GO" id="GO:0010557">
    <property type="term" value="P:positive regulation of macromolecule biosynthetic process"/>
    <property type="evidence" value="ECO:0007669"/>
    <property type="project" value="UniProtKB-ARBA"/>
</dbReference>
<feature type="compositionally biased region" description="Acidic residues" evidence="10">
    <location>
        <begin position="192"/>
        <end position="206"/>
    </location>
</feature>
<reference evidence="11" key="1">
    <citation type="journal article" date="2021" name="Nat. Commun.">
        <title>Genetic determinants of endophytism in the Arabidopsis root mycobiome.</title>
        <authorList>
            <person name="Mesny F."/>
            <person name="Miyauchi S."/>
            <person name="Thiergart T."/>
            <person name="Pickel B."/>
            <person name="Atanasova L."/>
            <person name="Karlsson M."/>
            <person name="Huettel B."/>
            <person name="Barry K.W."/>
            <person name="Haridas S."/>
            <person name="Chen C."/>
            <person name="Bauer D."/>
            <person name="Andreopoulos W."/>
            <person name="Pangilinan J."/>
            <person name="LaButti K."/>
            <person name="Riley R."/>
            <person name="Lipzen A."/>
            <person name="Clum A."/>
            <person name="Drula E."/>
            <person name="Henrissat B."/>
            <person name="Kohler A."/>
            <person name="Grigoriev I.V."/>
            <person name="Martin F.M."/>
            <person name="Hacquard S."/>
        </authorList>
    </citation>
    <scope>NUCLEOTIDE SEQUENCE</scope>
    <source>
        <strain evidence="11">MPI-CAGE-AT-0016</strain>
    </source>
</reference>
<organism evidence="11 12">
    <name type="scientific">Plectosphaerella cucumerina</name>
    <dbReference type="NCBI Taxonomy" id="40658"/>
    <lineage>
        <taxon>Eukaryota</taxon>
        <taxon>Fungi</taxon>
        <taxon>Dikarya</taxon>
        <taxon>Ascomycota</taxon>
        <taxon>Pezizomycotina</taxon>
        <taxon>Sordariomycetes</taxon>
        <taxon>Hypocreomycetidae</taxon>
        <taxon>Glomerellales</taxon>
        <taxon>Plectosphaerellaceae</taxon>
        <taxon>Plectosphaerella</taxon>
    </lineage>
</organism>
<dbReference type="PRINTS" id="PR00930">
    <property type="entry name" value="HIGHMOBLTYIY"/>
</dbReference>
<feature type="compositionally biased region" description="Polar residues" evidence="10">
    <location>
        <begin position="49"/>
        <end position="60"/>
    </location>
</feature>
<feature type="region of interest" description="Disordered" evidence="10">
    <location>
        <begin position="1"/>
        <end position="262"/>
    </location>
</feature>
<dbReference type="GO" id="GO:0005634">
    <property type="term" value="C:nucleus"/>
    <property type="evidence" value="ECO:0007669"/>
    <property type="project" value="UniProtKB-SubCell"/>
</dbReference>
<evidence type="ECO:0000256" key="4">
    <source>
        <dbReference type="ARBA" id="ARBA00022737"/>
    </source>
</evidence>
<dbReference type="AlphaFoldDB" id="A0A8K0X491"/>
<dbReference type="InterPro" id="IPR017956">
    <property type="entry name" value="AT_hook_DNA-bd_motif"/>
</dbReference>
<gene>
    <name evidence="11" type="ORF">B0T11DRAFT_281852</name>
</gene>
<evidence type="ECO:0000313" key="12">
    <source>
        <dbReference type="Proteomes" id="UP000813385"/>
    </source>
</evidence>
<evidence type="ECO:0000256" key="8">
    <source>
        <dbReference type="ARBA" id="ARBA00023163"/>
    </source>
</evidence>
<dbReference type="PANTHER" id="PTHR23341">
    <property type="entry name" value="HIGH MOBILITY GROUP PROTEINS HMG-A AND C"/>
    <property type="match status" value="1"/>
</dbReference>
<evidence type="ECO:0000313" key="11">
    <source>
        <dbReference type="EMBL" id="KAH7362984.1"/>
    </source>
</evidence>
<evidence type="ECO:0000256" key="3">
    <source>
        <dbReference type="ARBA" id="ARBA00022553"/>
    </source>
</evidence>
<keyword evidence="8" id="KW-0804">Transcription</keyword>
<comment type="subcellular location">
    <subcellularLocation>
        <location evidence="1">Nucleus</location>
    </subcellularLocation>
</comment>
<evidence type="ECO:0000256" key="10">
    <source>
        <dbReference type="SAM" id="MobiDB-lite"/>
    </source>
</evidence>
<keyword evidence="6" id="KW-0805">Transcription regulation</keyword>
<evidence type="ECO:0000256" key="2">
    <source>
        <dbReference type="ARBA" id="ARBA00010812"/>
    </source>
</evidence>
<dbReference type="EMBL" id="JAGPXD010000003">
    <property type="protein sequence ID" value="KAH7362984.1"/>
    <property type="molecule type" value="Genomic_DNA"/>
</dbReference>
<dbReference type="Proteomes" id="UP000813385">
    <property type="component" value="Unassembled WGS sequence"/>
</dbReference>
<dbReference type="Pfam" id="PF02178">
    <property type="entry name" value="AT_hook"/>
    <property type="match status" value="4"/>
</dbReference>
<feature type="compositionally biased region" description="Low complexity" evidence="10">
    <location>
        <begin position="71"/>
        <end position="82"/>
    </location>
</feature>
<evidence type="ECO:0000256" key="5">
    <source>
        <dbReference type="ARBA" id="ARBA00022990"/>
    </source>
</evidence>
<dbReference type="OrthoDB" id="10657676at2759"/>
<keyword evidence="5" id="KW-0007">Acetylation</keyword>
<comment type="caution">
    <text evidence="11">The sequence shown here is derived from an EMBL/GenBank/DDBJ whole genome shotgun (WGS) entry which is preliminary data.</text>
</comment>
<keyword evidence="9" id="KW-0539">Nucleus</keyword>
<dbReference type="InterPro" id="IPR000116">
    <property type="entry name" value="HMGA"/>
</dbReference>
<proteinExistence type="inferred from homology"/>
<dbReference type="GO" id="GO:0003712">
    <property type="term" value="F:transcription coregulator activity"/>
    <property type="evidence" value="ECO:0007669"/>
    <property type="project" value="TreeGrafter"/>
</dbReference>
<keyword evidence="7" id="KW-0238">DNA-binding</keyword>
<keyword evidence="12" id="KW-1185">Reference proteome</keyword>
<sequence>MAPTVEEPVKRGRGRPRKTDAEKAATAAAKVGKSGRPRGRPLGSKNKKTGTIDSGVTKSTAPAKRATHTSAVAAAAAAAVAAAEKEDQPAPVARGRGRPRKVVAEEEDAPVAKKTPKKAAPKAKAAVATPGTGEKRGRGRPRKIQTPALVAQTPASVASEPKRRGRPPKSATPKGSATPVPDRGASPVLGGEEAENFAAEEDQEMGEGEKKDEPDAGVGATEGEVKTVITSADKAEAPASDRYSSPISEDEQDEPNGENGGF</sequence>
<dbReference type="GO" id="GO:0006355">
    <property type="term" value="P:regulation of DNA-templated transcription"/>
    <property type="evidence" value="ECO:0007669"/>
    <property type="project" value="InterPro"/>
</dbReference>
<protein>
    <recommendedName>
        <fullName evidence="13">AT hook domain-containing protein</fullName>
    </recommendedName>
</protein>
<dbReference type="GO" id="GO:0003677">
    <property type="term" value="F:DNA binding"/>
    <property type="evidence" value="ECO:0007669"/>
    <property type="project" value="UniProtKB-KW"/>
</dbReference>
<evidence type="ECO:0000256" key="9">
    <source>
        <dbReference type="ARBA" id="ARBA00023242"/>
    </source>
</evidence>
<name>A0A8K0X491_9PEZI</name>
<evidence type="ECO:0000256" key="7">
    <source>
        <dbReference type="ARBA" id="ARBA00023125"/>
    </source>
</evidence>
<dbReference type="SMART" id="SM00384">
    <property type="entry name" value="AT_hook"/>
    <property type="match status" value="5"/>
</dbReference>
<dbReference type="InterPro" id="IPR000637">
    <property type="entry name" value="HMGI/Y_DNA-bd_CS"/>
</dbReference>
<dbReference type="PANTHER" id="PTHR23341:SF2">
    <property type="entry name" value="HIGH MOBILITY GROUP PROTEIN HMG-12"/>
    <property type="match status" value="1"/>
</dbReference>
<keyword evidence="4" id="KW-0677">Repeat</keyword>
<evidence type="ECO:0008006" key="13">
    <source>
        <dbReference type="Google" id="ProtNLM"/>
    </source>
</evidence>
<evidence type="ECO:0000256" key="6">
    <source>
        <dbReference type="ARBA" id="ARBA00023015"/>
    </source>
</evidence>
<accession>A0A8K0X491</accession>